<dbReference type="NCBIfam" id="NF005085">
    <property type="entry name" value="PRK06520.1"/>
    <property type="match status" value="1"/>
</dbReference>
<dbReference type="PANTHER" id="PTHR43844:SF1">
    <property type="entry name" value="METHIONINE SYNTHASE"/>
    <property type="match status" value="1"/>
</dbReference>
<dbReference type="InterPro" id="IPR002629">
    <property type="entry name" value="Met_Synth_C/arc"/>
</dbReference>
<feature type="domain" description="Cobalamin-independent methionine synthase MetE C-terminal/archaeal" evidence="1">
    <location>
        <begin position="15"/>
        <end position="348"/>
    </location>
</feature>
<sequence>MTTTTLKSFPYRYDVVGSLLRPVNLKDARAKFAAGEITAAELKSVQRTETKRIVQKQVDLGLKAVTDGEFNRSWWHLDFLWGLTGVGHYDYQQSYKFHGSKTRTDNADLIGKVAFNPDHPFFESFQYLQSLVPAGVVVKQTIPSPTMLFRDNRSDNWHQFYDSWDAYLDDLATAYHETIQHFYDLGCRYLQLDDTTWAFLISKLNATTDDQAAHQKYVGLANDAVRVINQLLEGLPDDLTVTTHICRGNFKSTYLFSGSYDDVADYLGELHYDGLFLEYDSDRAGSFAPLKRIWNGVTGKRLVLGLVTSKFPELEDESVVKARIAEAAKQVPLANLALSTQCGFASTEEGNQLTEEQQWAKLQLVKRIADSVWG</sequence>
<evidence type="ECO:0000313" key="2">
    <source>
        <dbReference type="EMBL" id="NLR29818.1"/>
    </source>
</evidence>
<dbReference type="NCBIfam" id="NF004875">
    <property type="entry name" value="PRK06233.1"/>
    <property type="match status" value="1"/>
</dbReference>
<reference evidence="2 3" key="1">
    <citation type="submission" date="2020-03" db="EMBL/GenBank/DDBJ databases">
        <authorList>
            <person name="Zhang Z."/>
            <person name="Guo Z."/>
            <person name="Hou Q."/>
            <person name="Shen X."/>
        </authorList>
    </citation>
    <scope>NUCLEOTIDE SEQUENCE [LARGE SCALE GENOMIC DNA]</scope>
    <source>
        <strain evidence="2 3">HBUAS51329</strain>
    </source>
</reference>
<dbReference type="PANTHER" id="PTHR43844">
    <property type="entry name" value="METHIONINE SYNTHASE"/>
    <property type="match status" value="1"/>
</dbReference>
<organism evidence="2 3">
    <name type="scientific">Levilactobacillus tujiorum</name>
    <dbReference type="NCBI Taxonomy" id="2912243"/>
    <lineage>
        <taxon>Bacteria</taxon>
        <taxon>Bacillati</taxon>
        <taxon>Bacillota</taxon>
        <taxon>Bacilli</taxon>
        <taxon>Lactobacillales</taxon>
        <taxon>Lactobacillaceae</taxon>
        <taxon>Levilactobacillus</taxon>
    </lineage>
</organism>
<dbReference type="EMBL" id="JAAVSD010000014">
    <property type="protein sequence ID" value="NLR29818.1"/>
    <property type="molecule type" value="Genomic_DNA"/>
</dbReference>
<dbReference type="SUPFAM" id="SSF51726">
    <property type="entry name" value="UROD/MetE-like"/>
    <property type="match status" value="1"/>
</dbReference>
<dbReference type="Proteomes" id="UP000707477">
    <property type="component" value="Unassembled WGS sequence"/>
</dbReference>
<dbReference type="InterPro" id="IPR038071">
    <property type="entry name" value="UROD/MetE-like_sf"/>
</dbReference>
<dbReference type="RefSeq" id="WP_168849936.1">
    <property type="nucleotide sequence ID" value="NZ_JAAVSD010000014.1"/>
</dbReference>
<proteinExistence type="predicted"/>
<dbReference type="Pfam" id="PF01717">
    <property type="entry name" value="Meth_synt_2"/>
    <property type="match status" value="1"/>
</dbReference>
<protein>
    <submittedName>
        <fullName evidence="2">Vitamin B12 independent methionine synthase</fullName>
    </submittedName>
</protein>
<dbReference type="CDD" id="cd03311">
    <property type="entry name" value="CIMS_C_terminal_like"/>
    <property type="match status" value="1"/>
</dbReference>
<evidence type="ECO:0000259" key="1">
    <source>
        <dbReference type="Pfam" id="PF01717"/>
    </source>
</evidence>
<comment type="caution">
    <text evidence="2">The sequence shown here is derived from an EMBL/GenBank/DDBJ whole genome shotgun (WGS) entry which is preliminary data.</text>
</comment>
<name>A0ABX1L469_9LACO</name>
<evidence type="ECO:0000313" key="3">
    <source>
        <dbReference type="Proteomes" id="UP000707477"/>
    </source>
</evidence>
<accession>A0ABX1L469</accession>
<gene>
    <name evidence="2" type="ORF">HEQ44_06430</name>
</gene>
<dbReference type="Gene3D" id="3.20.20.210">
    <property type="match status" value="1"/>
</dbReference>
<keyword evidence="3" id="KW-1185">Reference proteome</keyword>